<comment type="caution">
    <text evidence="2">The sequence shown here is derived from an EMBL/GenBank/DDBJ whole genome shotgun (WGS) entry which is preliminary data.</text>
</comment>
<dbReference type="InterPro" id="IPR018958">
    <property type="entry name" value="Knr4/Smi1-like_dom"/>
</dbReference>
<dbReference type="EMBL" id="JASJOU010000016">
    <property type="protein sequence ID" value="MDJ1505415.1"/>
    <property type="molecule type" value="Genomic_DNA"/>
</dbReference>
<organism evidence="2 3">
    <name type="scientific">Xanthocytophaga agilis</name>
    <dbReference type="NCBI Taxonomy" id="3048010"/>
    <lineage>
        <taxon>Bacteria</taxon>
        <taxon>Pseudomonadati</taxon>
        <taxon>Bacteroidota</taxon>
        <taxon>Cytophagia</taxon>
        <taxon>Cytophagales</taxon>
        <taxon>Rhodocytophagaceae</taxon>
        <taxon>Xanthocytophaga</taxon>
    </lineage>
</organism>
<protein>
    <submittedName>
        <fullName evidence="2">SMI1/KNR4 family protein</fullName>
    </submittedName>
</protein>
<dbReference type="Proteomes" id="UP001232063">
    <property type="component" value="Unassembled WGS sequence"/>
</dbReference>
<dbReference type="SUPFAM" id="SSF160631">
    <property type="entry name" value="SMI1/KNR4-like"/>
    <property type="match status" value="1"/>
</dbReference>
<dbReference type="Pfam" id="PF09346">
    <property type="entry name" value="SMI1_KNR4"/>
    <property type="match status" value="1"/>
</dbReference>
<dbReference type="InterPro" id="IPR037883">
    <property type="entry name" value="Knr4/Smi1-like_sf"/>
</dbReference>
<evidence type="ECO:0000259" key="1">
    <source>
        <dbReference type="Pfam" id="PF09346"/>
    </source>
</evidence>
<reference evidence="2" key="1">
    <citation type="submission" date="2023-05" db="EMBL/GenBank/DDBJ databases">
        <authorList>
            <person name="Zhang X."/>
        </authorList>
    </citation>
    <scope>NUCLEOTIDE SEQUENCE</scope>
    <source>
        <strain evidence="2">BD1B2-1</strain>
    </source>
</reference>
<sequence length="143" mass="16477">MTEADIKRIEDSLRLALPEFYKTFLLNYPEDLIILGVTEFRDTTDFPPLSYSPDAIIDLNTIGWDHKGWLIVGDADCANYYFIKTDGIDKSVYLWDHYAEGFDVETESENITWEAGLRKEADSLEEFAKILIKKIVSPNRIGF</sequence>
<keyword evidence="3" id="KW-1185">Reference proteome</keyword>
<feature type="domain" description="Knr4/Smi1-like" evidence="1">
    <location>
        <begin position="2"/>
        <end position="127"/>
    </location>
</feature>
<dbReference type="RefSeq" id="WP_314517440.1">
    <property type="nucleotide sequence ID" value="NZ_JASJOU010000016.1"/>
</dbReference>
<dbReference type="Gene3D" id="3.40.1580.10">
    <property type="entry name" value="SMI1/KNR4-like"/>
    <property type="match status" value="1"/>
</dbReference>
<dbReference type="AlphaFoldDB" id="A0AAE3R8X3"/>
<gene>
    <name evidence="2" type="ORF">QNI22_32465</name>
</gene>
<evidence type="ECO:0000313" key="2">
    <source>
        <dbReference type="EMBL" id="MDJ1505415.1"/>
    </source>
</evidence>
<proteinExistence type="predicted"/>
<accession>A0AAE3R8X3</accession>
<name>A0AAE3R8X3_9BACT</name>
<evidence type="ECO:0000313" key="3">
    <source>
        <dbReference type="Proteomes" id="UP001232063"/>
    </source>
</evidence>